<dbReference type="SUPFAM" id="SSF52540">
    <property type="entry name" value="P-loop containing nucleoside triphosphate hydrolases"/>
    <property type="match status" value="1"/>
</dbReference>
<gene>
    <name evidence="1" type="ORF">UFOPK3770_00674</name>
</gene>
<reference evidence="1" key="1">
    <citation type="submission" date="2020-05" db="EMBL/GenBank/DDBJ databases">
        <authorList>
            <person name="Chiriac C."/>
            <person name="Salcher M."/>
            <person name="Ghai R."/>
            <person name="Kavagutti S V."/>
        </authorList>
    </citation>
    <scope>NUCLEOTIDE SEQUENCE</scope>
</reference>
<accession>A0A6J5Z414</accession>
<sequence>MTELIVATGATKWDSEFAAVLSHPMMGLGSVNRCLNATDIIKKFNPQSTSSVVFTDGVKNMDNAQIARLVAVGCPLIAVSDDTKRWPDLGVSTLIELFGESPVAVAKRVRAALQDSHMNSVNVSVARGYGIAVAGFGGGAGRSSCVRELAYALTQVDSDRQVLMADADTFGASLAQELGDLSTTHNLLTICRSFETGQLNPASWSNHVTEVHRNLSLLSGIVQSSRWTDLRAPALTGVWNACLEQFDVMVADTGPAFEVDVVLDSAAVRRNSARNTAVSACESVILCARADAVGVTRLVRGYLDSGTMFDDKYVSVVISGALSHSQSKDIQQAITRHTGLSQVYFVPSMPEVFHQALSHNTFAGLIEQRILQVFTAIATDVATNIPERIAVSGMDAVTAYLRPQVA</sequence>
<dbReference type="EMBL" id="CAESAJ010000059">
    <property type="protein sequence ID" value="CAB4337401.1"/>
    <property type="molecule type" value="Genomic_DNA"/>
</dbReference>
<evidence type="ECO:0000313" key="1">
    <source>
        <dbReference type="EMBL" id="CAB4337401.1"/>
    </source>
</evidence>
<name>A0A6J5Z414_9ZZZZ</name>
<dbReference type="Gene3D" id="3.40.50.300">
    <property type="entry name" value="P-loop containing nucleotide triphosphate hydrolases"/>
    <property type="match status" value="1"/>
</dbReference>
<dbReference type="AlphaFoldDB" id="A0A6J5Z414"/>
<proteinExistence type="predicted"/>
<protein>
    <submittedName>
        <fullName evidence="1">Unannotated protein</fullName>
    </submittedName>
</protein>
<dbReference type="InterPro" id="IPR027417">
    <property type="entry name" value="P-loop_NTPase"/>
</dbReference>
<organism evidence="1">
    <name type="scientific">freshwater metagenome</name>
    <dbReference type="NCBI Taxonomy" id="449393"/>
    <lineage>
        <taxon>unclassified sequences</taxon>
        <taxon>metagenomes</taxon>
        <taxon>ecological metagenomes</taxon>
    </lineage>
</organism>